<proteinExistence type="inferred from homology"/>
<keyword evidence="3" id="KW-1185">Reference proteome</keyword>
<dbReference type="GO" id="GO:0006637">
    <property type="term" value="P:acyl-CoA metabolic process"/>
    <property type="evidence" value="ECO:0007669"/>
    <property type="project" value="InterPro"/>
</dbReference>
<dbReference type="SUPFAM" id="SSF54637">
    <property type="entry name" value="Thioesterase/thiol ester dehydrase-isomerase"/>
    <property type="match status" value="2"/>
</dbReference>
<dbReference type="PANTHER" id="PTHR11066:SF48">
    <property type="entry name" value="ACYL-COA THIOESTERASE II"/>
    <property type="match status" value="1"/>
</dbReference>
<dbReference type="GO" id="GO:0047617">
    <property type="term" value="F:fatty acyl-CoA hydrolase activity"/>
    <property type="evidence" value="ECO:0007669"/>
    <property type="project" value="InterPro"/>
</dbReference>
<dbReference type="GO" id="GO:0005782">
    <property type="term" value="C:peroxisomal matrix"/>
    <property type="evidence" value="ECO:0007669"/>
    <property type="project" value="UniProtKB-SubCell"/>
</dbReference>
<evidence type="ECO:0000256" key="1">
    <source>
        <dbReference type="ARBA" id="ARBA00006538"/>
    </source>
</evidence>
<dbReference type="PANTHER" id="PTHR11066">
    <property type="entry name" value="ACYL-COA THIOESTERASE"/>
    <property type="match status" value="1"/>
</dbReference>
<dbReference type="GO" id="GO:0009062">
    <property type="term" value="P:fatty acid catabolic process"/>
    <property type="evidence" value="ECO:0007669"/>
    <property type="project" value="TreeGrafter"/>
</dbReference>
<sequence length="292" mass="33316">MDPLPSRSEIANAVFSLSDFNGRIRASGPHIGGAFLERRLFGGQAVSQLYAAFRRRFSGETLSCISYKFVAPGSVSEPLDFDFERFGEMTRGYVYQKNKLIGIAFLRQNDIKALLEPRRAEHLTWVPEPEGMVQELSFLQQMGTGHREHIMRLLNITIFEMHIVEFGTKRMMFWGRVHSEVRDIVRENNGIDLVVMLSDYFIVQVASNHFLSFGLHLLAGASLNHTIHFHQSPQMLNVQGFYLLEIELESVAWNRAILRGHVYDRDLRLVLTVDQEAFASPQSISKSSKAKL</sequence>
<accession>A0AAF3E8Y8</accession>
<dbReference type="InterPro" id="IPR003703">
    <property type="entry name" value="Acyl_CoA_thio"/>
</dbReference>
<name>A0AAF3E8Y8_9BILA</name>
<comment type="similarity">
    <text evidence="1">Belongs to the C/M/P thioester hydrolase family.</text>
</comment>
<evidence type="ECO:0000313" key="4">
    <source>
        <dbReference type="WBParaSite" id="MBELARI_LOCUS10378"/>
    </source>
</evidence>
<reference evidence="4" key="1">
    <citation type="submission" date="2024-02" db="UniProtKB">
        <authorList>
            <consortium name="WormBaseParasite"/>
        </authorList>
    </citation>
    <scope>IDENTIFICATION</scope>
</reference>
<protein>
    <recommendedName>
        <fullName evidence="2">Acyl-CoA thioesterase-like C-terminal domain-containing protein</fullName>
    </recommendedName>
</protein>
<organism evidence="3 4">
    <name type="scientific">Mesorhabditis belari</name>
    <dbReference type="NCBI Taxonomy" id="2138241"/>
    <lineage>
        <taxon>Eukaryota</taxon>
        <taxon>Metazoa</taxon>
        <taxon>Ecdysozoa</taxon>
        <taxon>Nematoda</taxon>
        <taxon>Chromadorea</taxon>
        <taxon>Rhabditida</taxon>
        <taxon>Rhabditina</taxon>
        <taxon>Rhabditomorpha</taxon>
        <taxon>Rhabditoidea</taxon>
        <taxon>Rhabditidae</taxon>
        <taxon>Mesorhabditinae</taxon>
        <taxon>Mesorhabditis</taxon>
    </lineage>
</organism>
<dbReference type="Proteomes" id="UP000887575">
    <property type="component" value="Unassembled WGS sequence"/>
</dbReference>
<dbReference type="InterPro" id="IPR042171">
    <property type="entry name" value="Acyl-CoA_hotdog"/>
</dbReference>
<dbReference type="Gene3D" id="2.40.160.210">
    <property type="entry name" value="Acyl-CoA thioesterase, double hotdog domain"/>
    <property type="match status" value="1"/>
</dbReference>
<dbReference type="InterPro" id="IPR029069">
    <property type="entry name" value="HotDog_dom_sf"/>
</dbReference>
<dbReference type="AlphaFoldDB" id="A0AAF3E8Y8"/>
<dbReference type="InterPro" id="IPR049450">
    <property type="entry name" value="ACOT8-like_C"/>
</dbReference>
<feature type="domain" description="Acyl-CoA thioesterase-like C-terminal" evidence="2">
    <location>
        <begin position="167"/>
        <end position="278"/>
    </location>
</feature>
<dbReference type="WBParaSite" id="MBELARI_LOCUS10378">
    <property type="protein sequence ID" value="MBELARI_LOCUS10378"/>
    <property type="gene ID" value="MBELARI_LOCUS10378"/>
</dbReference>
<evidence type="ECO:0000259" key="2">
    <source>
        <dbReference type="Pfam" id="PF20789"/>
    </source>
</evidence>
<dbReference type="Pfam" id="PF20789">
    <property type="entry name" value="4HBT_3C"/>
    <property type="match status" value="1"/>
</dbReference>
<evidence type="ECO:0000313" key="3">
    <source>
        <dbReference type="Proteomes" id="UP000887575"/>
    </source>
</evidence>
<dbReference type="CDD" id="cd03444">
    <property type="entry name" value="Thioesterase_II_repeat1"/>
    <property type="match status" value="1"/>
</dbReference>